<evidence type="ECO:0000313" key="2">
    <source>
        <dbReference type="EMBL" id="KAF5388695.1"/>
    </source>
</evidence>
<gene>
    <name evidence="2" type="ORF">D9757_004845</name>
</gene>
<organism evidence="2 3">
    <name type="scientific">Collybiopsis confluens</name>
    <dbReference type="NCBI Taxonomy" id="2823264"/>
    <lineage>
        <taxon>Eukaryota</taxon>
        <taxon>Fungi</taxon>
        <taxon>Dikarya</taxon>
        <taxon>Basidiomycota</taxon>
        <taxon>Agaricomycotina</taxon>
        <taxon>Agaricomycetes</taxon>
        <taxon>Agaricomycetidae</taxon>
        <taxon>Agaricales</taxon>
        <taxon>Marasmiineae</taxon>
        <taxon>Omphalotaceae</taxon>
        <taxon>Collybiopsis</taxon>
    </lineage>
</organism>
<accession>A0A8H5HT28</accession>
<reference evidence="2 3" key="1">
    <citation type="journal article" date="2020" name="ISME J.">
        <title>Uncovering the hidden diversity of litter-decomposition mechanisms in mushroom-forming fungi.</title>
        <authorList>
            <person name="Floudas D."/>
            <person name="Bentzer J."/>
            <person name="Ahren D."/>
            <person name="Johansson T."/>
            <person name="Persson P."/>
            <person name="Tunlid A."/>
        </authorList>
    </citation>
    <scope>NUCLEOTIDE SEQUENCE [LARGE SCALE GENOMIC DNA]</scope>
    <source>
        <strain evidence="2 3">CBS 406.79</strain>
    </source>
</reference>
<dbReference type="Proteomes" id="UP000518752">
    <property type="component" value="Unassembled WGS sequence"/>
</dbReference>
<evidence type="ECO:0000313" key="3">
    <source>
        <dbReference type="Proteomes" id="UP000518752"/>
    </source>
</evidence>
<dbReference type="OrthoDB" id="2210012at2759"/>
<feature type="compositionally biased region" description="Low complexity" evidence="1">
    <location>
        <begin position="80"/>
        <end position="121"/>
    </location>
</feature>
<proteinExistence type="predicted"/>
<comment type="caution">
    <text evidence="2">The sequence shown here is derived from an EMBL/GenBank/DDBJ whole genome shotgun (WGS) entry which is preliminary data.</text>
</comment>
<feature type="region of interest" description="Disordered" evidence="1">
    <location>
        <begin position="260"/>
        <end position="285"/>
    </location>
</feature>
<protein>
    <submittedName>
        <fullName evidence="2">Uncharacterized protein</fullName>
    </submittedName>
</protein>
<keyword evidence="3" id="KW-1185">Reference proteome</keyword>
<feature type="region of interest" description="Disordered" evidence="1">
    <location>
        <begin position="76"/>
        <end position="126"/>
    </location>
</feature>
<name>A0A8H5HT28_9AGAR</name>
<evidence type="ECO:0000256" key="1">
    <source>
        <dbReference type="SAM" id="MobiDB-lite"/>
    </source>
</evidence>
<dbReference type="EMBL" id="JAACJN010000028">
    <property type="protein sequence ID" value="KAF5388695.1"/>
    <property type="molecule type" value="Genomic_DNA"/>
</dbReference>
<dbReference type="AlphaFoldDB" id="A0A8H5HT28"/>
<sequence>MSNSAVDVDWCLSCDKRIDSPGRTLCVRCQPSNSRQIFSLDQWASSEDSDDDEYQPTYPHVTDTSPIAAWRAKVPTGAPPRQLSFTTSSSSSQPALLRPRSSRPVPPALSMSESTSTSIPISTPPAPKHPSILSSFAHHVRTFVSSPAAGFPVNKPKTKKRVQNLSSTIHHLAASSVFSEDDEHDDDGPIISPTNSLYADAEDLWWVTESPDSPDSPSVIQKSSAQIIASPTRRDEDYGDFLFQPKVLPIPFDFSSRLSEIESSEDEDEDSKIMSSWRSRGRRVR</sequence>
<feature type="region of interest" description="Disordered" evidence="1">
    <location>
        <begin position="43"/>
        <end position="62"/>
    </location>
</feature>